<dbReference type="Proteomes" id="UP001244297">
    <property type="component" value="Unassembled WGS sequence"/>
</dbReference>
<feature type="region of interest" description="Disordered" evidence="1">
    <location>
        <begin position="73"/>
        <end position="93"/>
    </location>
</feature>
<organism evidence="2 3">
    <name type="scientific">Methylobacterium longum</name>
    <dbReference type="NCBI Taxonomy" id="767694"/>
    <lineage>
        <taxon>Bacteria</taxon>
        <taxon>Pseudomonadati</taxon>
        <taxon>Pseudomonadota</taxon>
        <taxon>Alphaproteobacteria</taxon>
        <taxon>Hyphomicrobiales</taxon>
        <taxon>Methylobacteriaceae</taxon>
        <taxon>Methylobacterium</taxon>
    </lineage>
</organism>
<dbReference type="RefSeq" id="WP_238294142.1">
    <property type="nucleotide sequence ID" value="NZ_BPQS01000100.1"/>
</dbReference>
<keyword evidence="3" id="KW-1185">Reference proteome</keyword>
<gene>
    <name evidence="2" type="ORF">QWZ18_12450</name>
</gene>
<comment type="caution">
    <text evidence="2">The sequence shown here is derived from an EMBL/GenBank/DDBJ whole genome shotgun (WGS) entry which is preliminary data.</text>
</comment>
<reference evidence="3" key="1">
    <citation type="journal article" date="2019" name="Int. J. Syst. Evol. Microbiol.">
        <title>The Global Catalogue of Microorganisms (GCM) 10K type strain sequencing project: providing services to taxonomists for standard genome sequencing and annotation.</title>
        <authorList>
            <consortium name="The Broad Institute Genomics Platform"/>
            <consortium name="The Broad Institute Genome Sequencing Center for Infectious Disease"/>
            <person name="Wu L."/>
            <person name="Ma J."/>
        </authorList>
    </citation>
    <scope>NUCLEOTIDE SEQUENCE [LARGE SCALE GENOMIC DNA]</scope>
    <source>
        <strain evidence="3">CECT 7806</strain>
    </source>
</reference>
<evidence type="ECO:0000313" key="3">
    <source>
        <dbReference type="Proteomes" id="UP001244297"/>
    </source>
</evidence>
<evidence type="ECO:0000313" key="2">
    <source>
        <dbReference type="EMBL" id="MDN3571427.1"/>
    </source>
</evidence>
<protein>
    <submittedName>
        <fullName evidence="2">Uncharacterized protein</fullName>
    </submittedName>
</protein>
<sequence>MPILMSSENPTGAKLEEHLRALIGEMEAKCAKIADDPRNVAKDVHRNNRDIIARLEQCVTLQEHSQRILAALAPDQGPTGTPRIGKGSPGFNG</sequence>
<dbReference type="EMBL" id="JAUFPT010000033">
    <property type="protein sequence ID" value="MDN3571427.1"/>
    <property type="molecule type" value="Genomic_DNA"/>
</dbReference>
<proteinExistence type="predicted"/>
<accession>A0ABT8ANJ9</accession>
<name>A0ABT8ANJ9_9HYPH</name>
<evidence type="ECO:0000256" key="1">
    <source>
        <dbReference type="SAM" id="MobiDB-lite"/>
    </source>
</evidence>